<evidence type="ECO:0000313" key="3">
    <source>
        <dbReference type="EMBL" id="KAK4206562.1"/>
    </source>
</evidence>
<dbReference type="EMBL" id="MU858385">
    <property type="protein sequence ID" value="KAK4206562.1"/>
    <property type="molecule type" value="Genomic_DNA"/>
</dbReference>
<sequence length="293" mass="33464">MDQTQLQQIVQQLVQQALQDQEQRFTATIAELRAEIAGVHKENSTLKTDVIAKLLEKPTSSSKPKLPHPDKFDGSLPAWEVWYPEIKAKLRIDKQVLGDEESHFWYIYGRLEKKVQALVAPQIASAERDQDYKTQTLFDQLSRLCDNPNAKRDAEDKLYSLSQFNDQGFNPFLAAFERLMYKAEANKWTDDAKIALLRRQLNDKMKRRLKTQISVPSNYAEFVKVLQHLDDGAGGNGSGTRVFGKEAAKTGGDPMVIGALTRFEEEDSEYYTEEEDKGPKLLYNPDTGKYRKV</sequence>
<feature type="region of interest" description="Disordered" evidence="2">
    <location>
        <begin position="268"/>
        <end position="293"/>
    </location>
</feature>
<gene>
    <name evidence="3" type="ORF">QBC37DRAFT_122308</name>
</gene>
<evidence type="ECO:0000313" key="4">
    <source>
        <dbReference type="Proteomes" id="UP001301769"/>
    </source>
</evidence>
<comment type="caution">
    <text evidence="3">The sequence shown here is derived from an EMBL/GenBank/DDBJ whole genome shotgun (WGS) entry which is preliminary data.</text>
</comment>
<keyword evidence="1" id="KW-0175">Coiled coil</keyword>
<evidence type="ECO:0000256" key="2">
    <source>
        <dbReference type="SAM" id="MobiDB-lite"/>
    </source>
</evidence>
<evidence type="ECO:0008006" key="5">
    <source>
        <dbReference type="Google" id="ProtNLM"/>
    </source>
</evidence>
<proteinExistence type="predicted"/>
<protein>
    <recommendedName>
        <fullName evidence="5">Retrotransposon gag domain-containing protein</fullName>
    </recommendedName>
</protein>
<name>A0AAN6XZK6_9PEZI</name>
<accession>A0AAN6XZK6</accession>
<reference evidence="3" key="2">
    <citation type="submission" date="2023-05" db="EMBL/GenBank/DDBJ databases">
        <authorList>
            <consortium name="Lawrence Berkeley National Laboratory"/>
            <person name="Steindorff A."/>
            <person name="Hensen N."/>
            <person name="Bonometti L."/>
            <person name="Westerberg I."/>
            <person name="Brannstrom I.O."/>
            <person name="Guillou S."/>
            <person name="Cros-Aarteil S."/>
            <person name="Calhoun S."/>
            <person name="Haridas S."/>
            <person name="Kuo A."/>
            <person name="Mondo S."/>
            <person name="Pangilinan J."/>
            <person name="Riley R."/>
            <person name="Labutti K."/>
            <person name="Andreopoulos B."/>
            <person name="Lipzen A."/>
            <person name="Chen C."/>
            <person name="Yanf M."/>
            <person name="Daum C."/>
            <person name="Ng V."/>
            <person name="Clum A."/>
            <person name="Ohm R."/>
            <person name="Martin F."/>
            <person name="Silar P."/>
            <person name="Natvig D."/>
            <person name="Lalanne C."/>
            <person name="Gautier V."/>
            <person name="Ament-Velasquez S.L."/>
            <person name="Kruys A."/>
            <person name="Hutchinson M.I."/>
            <person name="Powell A.J."/>
            <person name="Barry K."/>
            <person name="Miller A.N."/>
            <person name="Grigoriev I.V."/>
            <person name="Debuchy R."/>
            <person name="Gladieux P."/>
            <person name="Thoren M.H."/>
            <person name="Johannesson H."/>
        </authorList>
    </citation>
    <scope>NUCLEOTIDE SEQUENCE</scope>
    <source>
        <strain evidence="3">PSN293</strain>
    </source>
</reference>
<keyword evidence="4" id="KW-1185">Reference proteome</keyword>
<evidence type="ECO:0000256" key="1">
    <source>
        <dbReference type="SAM" id="Coils"/>
    </source>
</evidence>
<organism evidence="3 4">
    <name type="scientific">Rhypophila decipiens</name>
    <dbReference type="NCBI Taxonomy" id="261697"/>
    <lineage>
        <taxon>Eukaryota</taxon>
        <taxon>Fungi</taxon>
        <taxon>Dikarya</taxon>
        <taxon>Ascomycota</taxon>
        <taxon>Pezizomycotina</taxon>
        <taxon>Sordariomycetes</taxon>
        <taxon>Sordariomycetidae</taxon>
        <taxon>Sordariales</taxon>
        <taxon>Naviculisporaceae</taxon>
        <taxon>Rhypophila</taxon>
    </lineage>
</organism>
<reference evidence="3" key="1">
    <citation type="journal article" date="2023" name="Mol. Phylogenet. Evol.">
        <title>Genome-scale phylogeny and comparative genomics of the fungal order Sordariales.</title>
        <authorList>
            <person name="Hensen N."/>
            <person name="Bonometti L."/>
            <person name="Westerberg I."/>
            <person name="Brannstrom I.O."/>
            <person name="Guillou S."/>
            <person name="Cros-Aarteil S."/>
            <person name="Calhoun S."/>
            <person name="Haridas S."/>
            <person name="Kuo A."/>
            <person name="Mondo S."/>
            <person name="Pangilinan J."/>
            <person name="Riley R."/>
            <person name="LaButti K."/>
            <person name="Andreopoulos B."/>
            <person name="Lipzen A."/>
            <person name="Chen C."/>
            <person name="Yan M."/>
            <person name="Daum C."/>
            <person name="Ng V."/>
            <person name="Clum A."/>
            <person name="Steindorff A."/>
            <person name="Ohm R.A."/>
            <person name="Martin F."/>
            <person name="Silar P."/>
            <person name="Natvig D.O."/>
            <person name="Lalanne C."/>
            <person name="Gautier V."/>
            <person name="Ament-Velasquez S.L."/>
            <person name="Kruys A."/>
            <person name="Hutchinson M.I."/>
            <person name="Powell A.J."/>
            <person name="Barry K."/>
            <person name="Miller A.N."/>
            <person name="Grigoriev I.V."/>
            <person name="Debuchy R."/>
            <person name="Gladieux P."/>
            <person name="Hiltunen Thoren M."/>
            <person name="Johannesson H."/>
        </authorList>
    </citation>
    <scope>NUCLEOTIDE SEQUENCE</scope>
    <source>
        <strain evidence="3">PSN293</strain>
    </source>
</reference>
<dbReference type="AlphaFoldDB" id="A0AAN6XZK6"/>
<feature type="coiled-coil region" evidence="1">
    <location>
        <begin position="15"/>
        <end position="49"/>
    </location>
</feature>
<dbReference type="Proteomes" id="UP001301769">
    <property type="component" value="Unassembled WGS sequence"/>
</dbReference>